<comment type="caution">
    <text evidence="2">The sequence shown here is derived from an EMBL/GenBank/DDBJ whole genome shotgun (WGS) entry which is preliminary data.</text>
</comment>
<protein>
    <submittedName>
        <fullName evidence="2">Uncharacterized protein</fullName>
    </submittedName>
</protein>
<feature type="compositionally biased region" description="Basic and acidic residues" evidence="1">
    <location>
        <begin position="198"/>
        <end position="226"/>
    </location>
</feature>
<evidence type="ECO:0000256" key="1">
    <source>
        <dbReference type="SAM" id="MobiDB-lite"/>
    </source>
</evidence>
<feature type="region of interest" description="Disordered" evidence="1">
    <location>
        <begin position="195"/>
        <end position="226"/>
    </location>
</feature>
<name>A0AAD5AS06_SILAS</name>
<dbReference type="InterPro" id="IPR026178">
    <property type="entry name" value="JSRP1"/>
</dbReference>
<reference evidence="2" key="1">
    <citation type="submission" date="2018-07" db="EMBL/GenBank/DDBJ databases">
        <title>Comparative genomics of catfishes provides insights into carnivory and benthic adaptation.</title>
        <authorList>
            <person name="Zhang Y."/>
            <person name="Wang D."/>
            <person name="Peng Z."/>
            <person name="Zheng S."/>
            <person name="Shao F."/>
            <person name="Tao W."/>
        </authorList>
    </citation>
    <scope>NUCLEOTIDE SEQUENCE</scope>
    <source>
        <strain evidence="2">Chongqing</strain>
    </source>
</reference>
<feature type="compositionally biased region" description="Polar residues" evidence="1">
    <location>
        <begin position="1"/>
        <end position="11"/>
    </location>
</feature>
<dbReference type="Pfam" id="PF15312">
    <property type="entry name" value="JSRP"/>
    <property type="match status" value="1"/>
</dbReference>
<dbReference type="AlphaFoldDB" id="A0AAD5AS06"/>
<gene>
    <name evidence="2" type="ORF">C0J50_19711</name>
</gene>
<dbReference type="Proteomes" id="UP001205998">
    <property type="component" value="Unassembled WGS sequence"/>
</dbReference>
<feature type="region of interest" description="Disordered" evidence="1">
    <location>
        <begin position="1"/>
        <end position="24"/>
    </location>
</feature>
<proteinExistence type="predicted"/>
<keyword evidence="3" id="KW-1185">Reference proteome</keyword>
<organism evidence="2 3">
    <name type="scientific">Silurus asotus</name>
    <name type="common">Amur catfish</name>
    <name type="synonym">Parasilurus asotus</name>
    <dbReference type="NCBI Taxonomy" id="30991"/>
    <lineage>
        <taxon>Eukaryota</taxon>
        <taxon>Metazoa</taxon>
        <taxon>Chordata</taxon>
        <taxon>Craniata</taxon>
        <taxon>Vertebrata</taxon>
        <taxon>Euteleostomi</taxon>
        <taxon>Actinopterygii</taxon>
        <taxon>Neopterygii</taxon>
        <taxon>Teleostei</taxon>
        <taxon>Ostariophysi</taxon>
        <taxon>Siluriformes</taxon>
        <taxon>Siluridae</taxon>
        <taxon>Silurus</taxon>
    </lineage>
</organism>
<evidence type="ECO:0000313" key="2">
    <source>
        <dbReference type="EMBL" id="KAI5620724.1"/>
    </source>
</evidence>
<evidence type="ECO:0000313" key="3">
    <source>
        <dbReference type="Proteomes" id="UP001205998"/>
    </source>
</evidence>
<dbReference type="EMBL" id="MU551643">
    <property type="protein sequence ID" value="KAI5620724.1"/>
    <property type="molecule type" value="Genomic_DNA"/>
</dbReference>
<accession>A0AAD5AS06</accession>
<sequence>MNNESPRNQNVEARMWQPQKKKGKKRMFGTIATFTIVIVGDFDRHRGEISLLLSGKTVTIQDRLQVRFDHPDSVGTTALLYFTTLSVCLCLSVNNSFLTLEFTISTLSMTTHEKYSRILSIMSLSEVENPWKGISLNRCIVLAIAIVVLISGVEMVQDSVKPIFEVAEDTDGMNPFEAAWWDNLAFWNWGESEFSPDQEARQAGEKTGPKGLRKRENPNKLLKDKN</sequence>